<gene>
    <name evidence="3" type="ORF">PV09_08439</name>
</gene>
<protein>
    <recommendedName>
        <fullName evidence="5">Mid2 domain-containing protein</fullName>
    </recommendedName>
</protein>
<dbReference type="EMBL" id="KN847569">
    <property type="protein sequence ID" value="KIV99912.1"/>
    <property type="molecule type" value="Genomic_DNA"/>
</dbReference>
<name>A0A0D1ZZR9_9PEZI</name>
<feature type="region of interest" description="Disordered" evidence="1">
    <location>
        <begin position="161"/>
        <end position="187"/>
    </location>
</feature>
<proteinExistence type="predicted"/>
<reference evidence="3 4" key="1">
    <citation type="submission" date="2015-01" db="EMBL/GenBank/DDBJ databases">
        <title>The Genome Sequence of Ochroconis gallopava CBS43764.</title>
        <authorList>
            <consortium name="The Broad Institute Genomics Platform"/>
            <person name="Cuomo C."/>
            <person name="de Hoog S."/>
            <person name="Gorbushina A."/>
            <person name="Stielow B."/>
            <person name="Teixiera M."/>
            <person name="Abouelleil A."/>
            <person name="Chapman S.B."/>
            <person name="Priest M."/>
            <person name="Young S.K."/>
            <person name="Wortman J."/>
            <person name="Nusbaum C."/>
            <person name="Birren B."/>
        </authorList>
    </citation>
    <scope>NUCLEOTIDE SEQUENCE [LARGE SCALE GENOMIC DNA]</scope>
    <source>
        <strain evidence="3 4">CBS 43764</strain>
    </source>
</reference>
<evidence type="ECO:0008006" key="5">
    <source>
        <dbReference type="Google" id="ProtNLM"/>
    </source>
</evidence>
<feature type="transmembrane region" description="Helical" evidence="2">
    <location>
        <begin position="86"/>
        <end position="109"/>
    </location>
</feature>
<dbReference type="VEuPathDB" id="FungiDB:PV09_08439"/>
<evidence type="ECO:0000256" key="2">
    <source>
        <dbReference type="SAM" id="Phobius"/>
    </source>
</evidence>
<keyword evidence="2" id="KW-0472">Membrane</keyword>
<evidence type="ECO:0000256" key="1">
    <source>
        <dbReference type="SAM" id="MobiDB-lite"/>
    </source>
</evidence>
<dbReference type="InParanoid" id="A0A0D1ZZR9"/>
<dbReference type="Proteomes" id="UP000053259">
    <property type="component" value="Unassembled WGS sequence"/>
</dbReference>
<sequence length="187" mass="19220">MSSVSSLTPSSSSTVEPVSFGSLITTFTRTLTSESASLAHTLSGNDSQTVHVSSTDGTSTSMSTASPGASPTSTSPPGSSRLSKGASIGIGVGLAVAALIILAGLLWFFSTHKRKQEDVNDFEIGPNVTDYRKKTTSIDAISSRPPTNQGTLAGVLHARTGSKGSRHSYNAPAIPRISPEISTDPNV</sequence>
<accession>A0A0D1ZZR9</accession>
<keyword evidence="2" id="KW-1133">Transmembrane helix</keyword>
<evidence type="ECO:0000313" key="4">
    <source>
        <dbReference type="Proteomes" id="UP000053259"/>
    </source>
</evidence>
<feature type="compositionally biased region" description="Polar residues" evidence="1">
    <location>
        <begin position="42"/>
        <end position="52"/>
    </location>
</feature>
<dbReference type="HOGENOM" id="CLU_1448775_0_0_1"/>
<keyword evidence="2" id="KW-0812">Transmembrane</keyword>
<evidence type="ECO:0000313" key="3">
    <source>
        <dbReference type="EMBL" id="KIV99912.1"/>
    </source>
</evidence>
<organism evidence="3 4">
    <name type="scientific">Verruconis gallopava</name>
    <dbReference type="NCBI Taxonomy" id="253628"/>
    <lineage>
        <taxon>Eukaryota</taxon>
        <taxon>Fungi</taxon>
        <taxon>Dikarya</taxon>
        <taxon>Ascomycota</taxon>
        <taxon>Pezizomycotina</taxon>
        <taxon>Dothideomycetes</taxon>
        <taxon>Pleosporomycetidae</taxon>
        <taxon>Venturiales</taxon>
        <taxon>Sympoventuriaceae</taxon>
        <taxon>Verruconis</taxon>
    </lineage>
</organism>
<keyword evidence="4" id="KW-1185">Reference proteome</keyword>
<dbReference type="GeneID" id="27316412"/>
<dbReference type="RefSeq" id="XP_016209782.1">
    <property type="nucleotide sequence ID" value="XM_016362334.1"/>
</dbReference>
<feature type="region of interest" description="Disordered" evidence="1">
    <location>
        <begin position="42"/>
        <end position="82"/>
    </location>
</feature>
<feature type="compositionally biased region" description="Low complexity" evidence="1">
    <location>
        <begin position="53"/>
        <end position="82"/>
    </location>
</feature>
<dbReference type="AlphaFoldDB" id="A0A0D1ZZR9"/>